<reference evidence="2" key="2">
    <citation type="submission" date="2022-06" db="UniProtKB">
        <authorList>
            <consortium name="EnsemblMetazoa"/>
        </authorList>
    </citation>
    <scope>IDENTIFICATION</scope>
    <source>
        <strain evidence="2">p50T (Dazao)</strain>
    </source>
</reference>
<feature type="region of interest" description="Disordered" evidence="1">
    <location>
        <begin position="84"/>
        <end position="116"/>
    </location>
</feature>
<proteinExistence type="predicted"/>
<dbReference type="EnsemblMetazoa" id="XM_038018121.1">
    <property type="protein sequence ID" value="XP_037874049.1"/>
    <property type="gene ID" value="LOC119630052"/>
</dbReference>
<dbReference type="Proteomes" id="UP000005204">
    <property type="component" value="Unassembled WGS sequence"/>
</dbReference>
<reference evidence="3" key="1">
    <citation type="journal article" date="2008" name="Insect Biochem. Mol. Biol.">
        <title>The genome of a lepidopteran model insect, the silkworm Bombyx mori.</title>
        <authorList>
            <consortium name="International Silkworm Genome Consortium"/>
        </authorList>
    </citation>
    <scope>NUCLEOTIDE SEQUENCE [LARGE SCALE GENOMIC DNA]</scope>
    <source>
        <strain evidence="3">p50T</strain>
    </source>
</reference>
<accession>A0A8R2M6V5</accession>
<feature type="compositionally biased region" description="Acidic residues" evidence="1">
    <location>
        <begin position="90"/>
        <end position="99"/>
    </location>
</feature>
<name>A0A8R2M6V5_BOMMO</name>
<evidence type="ECO:0000313" key="2">
    <source>
        <dbReference type="EnsemblMetazoa" id="XP_037874049.1"/>
    </source>
</evidence>
<keyword evidence="3" id="KW-1185">Reference proteome</keyword>
<protein>
    <submittedName>
        <fullName evidence="2">Uncharacterized protein</fullName>
    </submittedName>
</protein>
<sequence length="205" mass="24070">MTNNPFANNTIFFLPSYSESSRQTKSIILTTSQKKNIPINYPNNVDFDLDAPYRWTTLSYKITPHPTVTYKEYIKLFTEKFKGTKRSEEEKDSENDSSDIEDRSDKDESVSDNYEIKTHYSDSKGLSIEIDTTKNDVYHAKTEKNTIKKKNTQPFKRKIRKETINKKQYTHKYDKPQIDKDKINSLPSKTNSDIFRVTQLILDNE</sequence>
<dbReference type="AlphaFoldDB" id="A0A8R2M6V5"/>
<evidence type="ECO:0000313" key="3">
    <source>
        <dbReference type="Proteomes" id="UP000005204"/>
    </source>
</evidence>
<organism evidence="2 3">
    <name type="scientific">Bombyx mori</name>
    <name type="common">Silk moth</name>
    <dbReference type="NCBI Taxonomy" id="7091"/>
    <lineage>
        <taxon>Eukaryota</taxon>
        <taxon>Metazoa</taxon>
        <taxon>Ecdysozoa</taxon>
        <taxon>Arthropoda</taxon>
        <taxon>Hexapoda</taxon>
        <taxon>Insecta</taxon>
        <taxon>Pterygota</taxon>
        <taxon>Neoptera</taxon>
        <taxon>Endopterygota</taxon>
        <taxon>Lepidoptera</taxon>
        <taxon>Glossata</taxon>
        <taxon>Ditrysia</taxon>
        <taxon>Bombycoidea</taxon>
        <taxon>Bombycidae</taxon>
        <taxon>Bombycinae</taxon>
        <taxon>Bombyx</taxon>
    </lineage>
</organism>
<evidence type="ECO:0000256" key="1">
    <source>
        <dbReference type="SAM" id="MobiDB-lite"/>
    </source>
</evidence>
<feature type="compositionally biased region" description="Basic and acidic residues" evidence="1">
    <location>
        <begin position="100"/>
        <end position="116"/>
    </location>
</feature>